<dbReference type="EMBL" id="JAAGOA010000006">
    <property type="protein sequence ID" value="NEE00721.1"/>
    <property type="molecule type" value="Genomic_DNA"/>
</dbReference>
<gene>
    <name evidence="1" type="ORF">G1H10_11130</name>
</gene>
<evidence type="ECO:0000313" key="2">
    <source>
        <dbReference type="Proteomes" id="UP000475214"/>
    </source>
</evidence>
<organism evidence="1 2">
    <name type="scientific">Phytoactinopolyspora halotolerans</name>
    <dbReference type="NCBI Taxonomy" id="1981512"/>
    <lineage>
        <taxon>Bacteria</taxon>
        <taxon>Bacillati</taxon>
        <taxon>Actinomycetota</taxon>
        <taxon>Actinomycetes</taxon>
        <taxon>Jiangellales</taxon>
        <taxon>Jiangellaceae</taxon>
        <taxon>Phytoactinopolyspora</taxon>
    </lineage>
</organism>
<evidence type="ECO:0000313" key="1">
    <source>
        <dbReference type="EMBL" id="NEE00721.1"/>
    </source>
</evidence>
<accession>A0A6L9S7K7</accession>
<dbReference type="AlphaFoldDB" id="A0A6L9S7K7"/>
<keyword evidence="2" id="KW-1185">Reference proteome</keyword>
<dbReference type="Proteomes" id="UP000475214">
    <property type="component" value="Unassembled WGS sequence"/>
</dbReference>
<comment type="caution">
    <text evidence="1">The sequence shown here is derived from an EMBL/GenBank/DDBJ whole genome shotgun (WGS) entry which is preliminary data.</text>
</comment>
<dbReference type="RefSeq" id="WP_163736886.1">
    <property type="nucleotide sequence ID" value="NZ_JAAGOA010000006.1"/>
</dbReference>
<name>A0A6L9S7K7_9ACTN</name>
<proteinExistence type="predicted"/>
<reference evidence="1 2" key="1">
    <citation type="submission" date="2020-02" db="EMBL/GenBank/DDBJ databases">
        <authorList>
            <person name="Li X.-J."/>
            <person name="Han X.-M."/>
        </authorList>
    </citation>
    <scope>NUCLEOTIDE SEQUENCE [LARGE SCALE GENOMIC DNA]</scope>
    <source>
        <strain evidence="1 2">CCTCC AB 2017055</strain>
    </source>
</reference>
<sequence>MNAGAQLQVDAIWPRPKLAKEHGPGSMHHAGAEGQPGLSLQKLAQMRLVPPMLDATSNLAGVRRSLSDERLGPYDRAADGDRAASLELYEWNLLVSGAFFESLSVLEVALRNSFHEQLTRLHDTRRHPGQWYEHPEYLLGRKGCEEVRHARRRLCVTGKTETAGRVVAELSFGFWRYLTASGYADKLWRPALRRAFLTTRPLPRREIADRLTRLHDLRNRIAHHEPIHFRDLARDWQDILYIAEALGPDIRNWLVRTTRVPAILAARPHGSGRTPGTQGERGVR</sequence>
<protein>
    <recommendedName>
        <fullName evidence="3">Abi family protein</fullName>
    </recommendedName>
</protein>
<evidence type="ECO:0008006" key="3">
    <source>
        <dbReference type="Google" id="ProtNLM"/>
    </source>
</evidence>